<dbReference type="OrthoDB" id="1746612at2"/>
<evidence type="ECO:0000313" key="3">
    <source>
        <dbReference type="Proteomes" id="UP000027946"/>
    </source>
</evidence>
<keyword evidence="3" id="KW-1185">Reference proteome</keyword>
<dbReference type="EMBL" id="JJMM01000026">
    <property type="protein sequence ID" value="KDR94165.1"/>
    <property type="molecule type" value="Genomic_DNA"/>
</dbReference>
<evidence type="ECO:0008006" key="4">
    <source>
        <dbReference type="Google" id="ProtNLM"/>
    </source>
</evidence>
<feature type="region of interest" description="Disordered" evidence="1">
    <location>
        <begin position="253"/>
        <end position="280"/>
    </location>
</feature>
<dbReference type="AlphaFoldDB" id="A0A069RD72"/>
<sequence length="475" mass="53633">MKINPNNLLRGVYSKNMAEVDKLLNKGEIKATVVESNMNNVKLVLENGRQLSVKSNIPLENFLGEKLIFKIVKSENEIVIRPQIQGTAQQREMNMKASKLLRSMNIQDTSQNREIAKEMMKSEVTVNKENFFNIKENINSFEKLKFVIQSNSMDLKGEIENIIQKDIKNVVREIVIGNKGDNVKELSNKTDISSIEKKDLIFLYKNGQAMNMANINALNSFLYNGENIFSVLDSLDNLFDKVFKMRVKDEGDGGRKDGYNGDGETDPALGAKENGSGGALQKEGLQNIIKNLTENTDGDGSKLAGKKEILKEAAEAIDRLLGGLEMDKDEAFEMETANNKLKFLYDISKTGAYVQIPINDGQSKRLVEMTENKKGKKSKKDHESYSVLFSLDTERFKKVSCRLEYSDIKGIEVIFGLEDEKAVKKFKSNSAMIYEMLQGLNFKNISVNFKKIEECDVVSVIGQDDQNFPNFDIWV</sequence>
<reference evidence="2 3" key="1">
    <citation type="submission" date="2014-03" db="EMBL/GenBank/DDBJ databases">
        <title>Genome sequence of Clostridium litorale W6, DSM 5388.</title>
        <authorList>
            <person name="Poehlein A."/>
            <person name="Jagirdar A."/>
            <person name="Khonsari B."/>
            <person name="Chibani C.M."/>
            <person name="Gutierrez Gutierrez D.A."/>
            <person name="Davydova E."/>
            <person name="Alghaithi H.S."/>
            <person name="Nair K.P."/>
            <person name="Dhamotharan K."/>
            <person name="Chandran L."/>
            <person name="G W."/>
            <person name="Daniel R."/>
        </authorList>
    </citation>
    <scope>NUCLEOTIDE SEQUENCE [LARGE SCALE GENOMIC DNA]</scope>
    <source>
        <strain evidence="2 3">W6</strain>
    </source>
</reference>
<dbReference type="STRING" id="1121324.CLIT_23c04380"/>
<dbReference type="Proteomes" id="UP000027946">
    <property type="component" value="Unassembled WGS sequence"/>
</dbReference>
<accession>A0A069RD72</accession>
<gene>
    <name evidence="2" type="ORF">CLIT_23c04380</name>
</gene>
<evidence type="ECO:0000313" key="2">
    <source>
        <dbReference type="EMBL" id="KDR94165.1"/>
    </source>
</evidence>
<protein>
    <recommendedName>
        <fullName evidence="4">Flagellar hook-length control protein-like C-terminal domain-containing protein</fullName>
    </recommendedName>
</protein>
<proteinExistence type="predicted"/>
<evidence type="ECO:0000256" key="1">
    <source>
        <dbReference type="SAM" id="MobiDB-lite"/>
    </source>
</evidence>
<name>A0A069RD72_PEPLI</name>
<dbReference type="RefSeq" id="WP_038268109.1">
    <property type="nucleotide sequence ID" value="NZ_FSRH01000003.1"/>
</dbReference>
<organism evidence="2 3">
    <name type="scientific">Peptoclostridium litorale DSM 5388</name>
    <dbReference type="NCBI Taxonomy" id="1121324"/>
    <lineage>
        <taxon>Bacteria</taxon>
        <taxon>Bacillati</taxon>
        <taxon>Bacillota</taxon>
        <taxon>Clostridia</taxon>
        <taxon>Peptostreptococcales</taxon>
        <taxon>Peptoclostridiaceae</taxon>
        <taxon>Peptoclostridium</taxon>
    </lineage>
</organism>
<dbReference type="eggNOG" id="ENOG5033URJ">
    <property type="taxonomic scope" value="Bacteria"/>
</dbReference>
<comment type="caution">
    <text evidence="2">The sequence shown here is derived from an EMBL/GenBank/DDBJ whole genome shotgun (WGS) entry which is preliminary data.</text>
</comment>